<evidence type="ECO:0000256" key="1">
    <source>
        <dbReference type="ARBA" id="ARBA00004651"/>
    </source>
</evidence>
<keyword evidence="2" id="KW-1003">Cell membrane</keyword>
<keyword evidence="5 7" id="KW-0472">Membrane</keyword>
<evidence type="ECO:0008006" key="12">
    <source>
        <dbReference type="Google" id="ProtNLM"/>
    </source>
</evidence>
<dbReference type="RefSeq" id="WP_066775499.1">
    <property type="nucleotide sequence ID" value="NZ_BMIP01000002.1"/>
</dbReference>
<name>A0A917DTN0_9SPHN</name>
<dbReference type="Pfam" id="PF02687">
    <property type="entry name" value="FtsX"/>
    <property type="match status" value="1"/>
</dbReference>
<dbReference type="InterPro" id="IPR050250">
    <property type="entry name" value="Macrolide_Exporter_MacB"/>
</dbReference>
<accession>A0A917DTN0</accession>
<dbReference type="InterPro" id="IPR003838">
    <property type="entry name" value="ABC3_permease_C"/>
</dbReference>
<evidence type="ECO:0000256" key="7">
    <source>
        <dbReference type="SAM" id="Phobius"/>
    </source>
</evidence>
<feature type="transmembrane region" description="Helical" evidence="7">
    <location>
        <begin position="482"/>
        <end position="509"/>
    </location>
</feature>
<comment type="subcellular location">
    <subcellularLocation>
        <location evidence="1">Cell membrane</location>
        <topology evidence="1">Multi-pass membrane protein</topology>
    </subcellularLocation>
</comment>
<evidence type="ECO:0000313" key="10">
    <source>
        <dbReference type="EMBL" id="GGD65583.1"/>
    </source>
</evidence>
<dbReference type="OrthoDB" id="9770036at2"/>
<feature type="domain" description="ABC3 transporter permease C-terminal" evidence="8">
    <location>
        <begin position="441"/>
        <end position="550"/>
    </location>
</feature>
<dbReference type="PANTHER" id="PTHR30572:SF4">
    <property type="entry name" value="ABC TRANSPORTER PERMEASE YTRF"/>
    <property type="match status" value="1"/>
</dbReference>
<comment type="similarity">
    <text evidence="6">Belongs to the ABC-4 integral membrane protein family.</text>
</comment>
<feature type="transmembrane region" description="Helical" evidence="7">
    <location>
        <begin position="515"/>
        <end position="544"/>
    </location>
</feature>
<keyword evidence="11" id="KW-1185">Reference proteome</keyword>
<evidence type="ECO:0000259" key="8">
    <source>
        <dbReference type="Pfam" id="PF02687"/>
    </source>
</evidence>
<feature type="domain" description="MacB-like periplasmic core" evidence="9">
    <location>
        <begin position="27"/>
        <end position="101"/>
    </location>
</feature>
<feature type="transmembrane region" description="Helical" evidence="7">
    <location>
        <begin position="28"/>
        <end position="48"/>
    </location>
</feature>
<evidence type="ECO:0000256" key="2">
    <source>
        <dbReference type="ARBA" id="ARBA00022475"/>
    </source>
</evidence>
<dbReference type="GO" id="GO:0005886">
    <property type="term" value="C:plasma membrane"/>
    <property type="evidence" value="ECO:0007669"/>
    <property type="project" value="UniProtKB-SubCell"/>
</dbReference>
<keyword evidence="3 7" id="KW-0812">Transmembrane</keyword>
<dbReference type="PANTHER" id="PTHR30572">
    <property type="entry name" value="MEMBRANE COMPONENT OF TRANSPORTER-RELATED"/>
    <property type="match status" value="1"/>
</dbReference>
<comment type="caution">
    <text evidence="10">The sequence shown here is derived from an EMBL/GenBank/DDBJ whole genome shotgun (WGS) entry which is preliminary data.</text>
</comment>
<evidence type="ECO:0000256" key="6">
    <source>
        <dbReference type="ARBA" id="ARBA00038076"/>
    </source>
</evidence>
<evidence type="ECO:0000259" key="9">
    <source>
        <dbReference type="Pfam" id="PF12704"/>
    </source>
</evidence>
<dbReference type="InterPro" id="IPR025857">
    <property type="entry name" value="MacB_PCD"/>
</dbReference>
<evidence type="ECO:0000256" key="4">
    <source>
        <dbReference type="ARBA" id="ARBA00022989"/>
    </source>
</evidence>
<sequence>MSGAADIYNRHSLSIALRALFKNRLQTGLALLGVIVGVGALVTSIALGRGAQESVEDQLRAAGANLIVVTAGNYSGSRQDRSNPDGDMGFTALEPDLLPHFPDPTFSGFQQVAWTGGDGQELSLQPASFEGAAPVLTRLPNGMLSWQAPAPTLAPAPALASLEANEPQFMLAHYEDDPMEMHDHPTARDRLGDKTAGLGAAATLLPGDAAAIQAMPGIEHVVSGVHENARIFAGGEDGAQWFTRMHGTEWALPELKSGWVITHGRFLDKADADDKAQVMVLGRVAADKLFGEDSDPVGEEVTLWNQQFKVIGVVSSRSWATQPVPGDDQFDAVYVPVTTINGLLNLSKLNTISITVKSAGDVSRIADEIKLLLRGRHEIGEATPDDFTVTTMAKQAIGKGVPPQLSRIISGNLERVDRLTLEQLSASLRKTNVIMLALLASVATVSLLVGGIGVMNLLLLSVTQRTREVGLRMALGARRSDIAVQFVTEALLLCVTGGILGIAAGVFASGALEQIFHWSAVVSPLSALLALIVAALLGIAFSIYPARRASLLDPIEALRHE</sequence>
<dbReference type="Proteomes" id="UP000612349">
    <property type="component" value="Unassembled WGS sequence"/>
</dbReference>
<feature type="transmembrane region" description="Helical" evidence="7">
    <location>
        <begin position="433"/>
        <end position="461"/>
    </location>
</feature>
<protein>
    <recommendedName>
        <fullName evidence="12">ABC transporter permease</fullName>
    </recommendedName>
</protein>
<reference evidence="10" key="2">
    <citation type="submission" date="2020-09" db="EMBL/GenBank/DDBJ databases">
        <authorList>
            <person name="Sun Q."/>
            <person name="Zhou Y."/>
        </authorList>
    </citation>
    <scope>NUCLEOTIDE SEQUENCE</scope>
    <source>
        <strain evidence="10">CGMCC 1.15360</strain>
    </source>
</reference>
<dbReference type="EMBL" id="BMIP01000002">
    <property type="protein sequence ID" value="GGD65583.1"/>
    <property type="molecule type" value="Genomic_DNA"/>
</dbReference>
<feature type="domain" description="MacB-like periplasmic core" evidence="9">
    <location>
        <begin position="199"/>
        <end position="370"/>
    </location>
</feature>
<dbReference type="Pfam" id="PF12704">
    <property type="entry name" value="MacB_PCD"/>
    <property type="match status" value="2"/>
</dbReference>
<keyword evidence="4 7" id="KW-1133">Transmembrane helix</keyword>
<evidence type="ECO:0000313" key="11">
    <source>
        <dbReference type="Proteomes" id="UP000612349"/>
    </source>
</evidence>
<reference evidence="10" key="1">
    <citation type="journal article" date="2014" name="Int. J. Syst. Evol. Microbiol.">
        <title>Complete genome sequence of Corynebacterium casei LMG S-19264T (=DSM 44701T), isolated from a smear-ripened cheese.</title>
        <authorList>
            <consortium name="US DOE Joint Genome Institute (JGI-PGF)"/>
            <person name="Walter F."/>
            <person name="Albersmeier A."/>
            <person name="Kalinowski J."/>
            <person name="Ruckert C."/>
        </authorList>
    </citation>
    <scope>NUCLEOTIDE SEQUENCE</scope>
    <source>
        <strain evidence="10">CGMCC 1.15360</strain>
    </source>
</reference>
<gene>
    <name evidence="10" type="ORF">GCM10010990_13850</name>
</gene>
<evidence type="ECO:0000256" key="3">
    <source>
        <dbReference type="ARBA" id="ARBA00022692"/>
    </source>
</evidence>
<organism evidence="10 11">
    <name type="scientific">Croceicoccus mobilis</name>
    <dbReference type="NCBI Taxonomy" id="1703339"/>
    <lineage>
        <taxon>Bacteria</taxon>
        <taxon>Pseudomonadati</taxon>
        <taxon>Pseudomonadota</taxon>
        <taxon>Alphaproteobacteria</taxon>
        <taxon>Sphingomonadales</taxon>
        <taxon>Erythrobacteraceae</taxon>
        <taxon>Croceicoccus</taxon>
    </lineage>
</organism>
<evidence type="ECO:0000256" key="5">
    <source>
        <dbReference type="ARBA" id="ARBA00023136"/>
    </source>
</evidence>
<proteinExistence type="inferred from homology"/>
<dbReference type="AlphaFoldDB" id="A0A917DTN0"/>
<dbReference type="GO" id="GO:0022857">
    <property type="term" value="F:transmembrane transporter activity"/>
    <property type="evidence" value="ECO:0007669"/>
    <property type="project" value="TreeGrafter"/>
</dbReference>